<accession>A0AAD2CUE7</accession>
<dbReference type="InterPro" id="IPR007603">
    <property type="entry name" value="Choline_transptr-like"/>
</dbReference>
<dbReference type="GO" id="GO:0022857">
    <property type="term" value="F:transmembrane transporter activity"/>
    <property type="evidence" value="ECO:0007669"/>
    <property type="project" value="UniProtKB-UniRule"/>
</dbReference>
<feature type="transmembrane region" description="Helical" evidence="6">
    <location>
        <begin position="158"/>
        <end position="180"/>
    </location>
</feature>
<feature type="transmembrane region" description="Helical" evidence="6">
    <location>
        <begin position="228"/>
        <end position="244"/>
    </location>
</feature>
<dbReference type="AlphaFoldDB" id="A0AAD2CUE7"/>
<dbReference type="EMBL" id="CAKOGP040001446">
    <property type="protein sequence ID" value="CAJ1945651.1"/>
    <property type="molecule type" value="Genomic_DNA"/>
</dbReference>
<comment type="function">
    <text evidence="6">Choline transporter.</text>
</comment>
<feature type="transmembrane region" description="Helical" evidence="6">
    <location>
        <begin position="594"/>
        <end position="613"/>
    </location>
</feature>
<keyword evidence="5 6" id="KW-0472">Membrane</keyword>
<comment type="similarity">
    <text evidence="2 6">Belongs to the CTL (choline transporter-like) family.</text>
</comment>
<dbReference type="Pfam" id="PF04515">
    <property type="entry name" value="Choline_transpo"/>
    <property type="match status" value="1"/>
</dbReference>
<feature type="transmembrane region" description="Helical" evidence="6">
    <location>
        <begin position="281"/>
        <end position="301"/>
    </location>
</feature>
<dbReference type="PANTHER" id="PTHR12385:SF4">
    <property type="entry name" value="PROTEIN PNS1"/>
    <property type="match status" value="1"/>
</dbReference>
<feature type="transmembrane region" description="Helical" evidence="6">
    <location>
        <begin position="200"/>
        <end position="222"/>
    </location>
</feature>
<evidence type="ECO:0000256" key="7">
    <source>
        <dbReference type="SAM" id="MobiDB-lite"/>
    </source>
</evidence>
<evidence type="ECO:0000313" key="8">
    <source>
        <dbReference type="EMBL" id="CAJ1945651.1"/>
    </source>
</evidence>
<protein>
    <recommendedName>
        <fullName evidence="6">Choline transporter-like protein</fullName>
    </recommendedName>
</protein>
<comment type="caution">
    <text evidence="8">The sequence shown here is derived from an EMBL/GenBank/DDBJ whole genome shotgun (WGS) entry which is preliminary data.</text>
</comment>
<evidence type="ECO:0000256" key="5">
    <source>
        <dbReference type="ARBA" id="ARBA00023136"/>
    </source>
</evidence>
<dbReference type="Proteomes" id="UP001295423">
    <property type="component" value="Unassembled WGS sequence"/>
</dbReference>
<evidence type="ECO:0000256" key="1">
    <source>
        <dbReference type="ARBA" id="ARBA00004141"/>
    </source>
</evidence>
<evidence type="ECO:0000256" key="3">
    <source>
        <dbReference type="ARBA" id="ARBA00022692"/>
    </source>
</evidence>
<keyword evidence="3 6" id="KW-0812">Transmembrane</keyword>
<feature type="region of interest" description="Disordered" evidence="7">
    <location>
        <begin position="357"/>
        <end position="386"/>
    </location>
</feature>
<feature type="region of interest" description="Disordered" evidence="7">
    <location>
        <begin position="1"/>
        <end position="23"/>
    </location>
</feature>
<organism evidence="8 9">
    <name type="scientific">Cylindrotheca closterium</name>
    <dbReference type="NCBI Taxonomy" id="2856"/>
    <lineage>
        <taxon>Eukaryota</taxon>
        <taxon>Sar</taxon>
        <taxon>Stramenopiles</taxon>
        <taxon>Ochrophyta</taxon>
        <taxon>Bacillariophyta</taxon>
        <taxon>Bacillariophyceae</taxon>
        <taxon>Bacillariophycidae</taxon>
        <taxon>Bacillariales</taxon>
        <taxon>Bacillariaceae</taxon>
        <taxon>Cylindrotheca</taxon>
    </lineage>
</organism>
<feature type="transmembrane region" description="Helical" evidence="6">
    <location>
        <begin position="119"/>
        <end position="138"/>
    </location>
</feature>
<feature type="transmembrane region" description="Helical" evidence="6">
    <location>
        <begin position="561"/>
        <end position="582"/>
    </location>
</feature>
<evidence type="ECO:0000256" key="2">
    <source>
        <dbReference type="ARBA" id="ARBA00007168"/>
    </source>
</evidence>
<proteinExistence type="inferred from homology"/>
<feature type="transmembrane region" description="Helical" evidence="6">
    <location>
        <begin position="313"/>
        <end position="333"/>
    </location>
</feature>
<dbReference type="PANTHER" id="PTHR12385">
    <property type="entry name" value="CHOLINE TRANSPORTER-LIKE (SLC FAMILY 44)"/>
    <property type="match status" value="1"/>
</dbReference>
<keyword evidence="4 6" id="KW-1133">Transmembrane helix</keyword>
<evidence type="ECO:0000256" key="4">
    <source>
        <dbReference type="ARBA" id="ARBA00022989"/>
    </source>
</evidence>
<evidence type="ECO:0000256" key="6">
    <source>
        <dbReference type="RuleBase" id="RU368066"/>
    </source>
</evidence>
<gene>
    <name evidence="8" type="ORF">CYCCA115_LOCUS9795</name>
</gene>
<comment type="subcellular location">
    <subcellularLocation>
        <location evidence="6">Cell membrane</location>
        <topology evidence="6">Multi-pass membrane protein</topology>
    </subcellularLocation>
    <subcellularLocation>
        <location evidence="1">Membrane</location>
        <topology evidence="1">Multi-pass membrane protein</topology>
    </subcellularLocation>
</comment>
<evidence type="ECO:0000313" key="9">
    <source>
        <dbReference type="Proteomes" id="UP001295423"/>
    </source>
</evidence>
<sequence length="654" mass="71800">MNALELTENHGSSSRGDDDPPFFADMTLDLAEAHDIAETPEATHRKLLATKDQLIAMPKMPVIPQDRVITSSLSNSDDSISPKFNANLSSITHEQTHGRISAMGNNKPLQATRNMPRDIYWAIAFAIFVPFSLLGPIMSSNDAESKTSKTYWLGTSLAPRMATVHSLWWAAIAAFLLSRLLYRTLGGGDGDDARHLASQIVLSSAPISLSIYSSLILTIYFFLPHARIYIILPAWALARDIYIFRQWKMTSSTPGGRQAFFQALTCMTLDILSRSLRRASFYRIVSALLLLQLMVIGLWRMALNAAMHSQSTFWLLLAAVGGKWATGAVARLLTLISSGGISSWFAEQNALVEEMEQMKGGRETENGLSNSSSLHSKSDDEDSEMPEAYRMTAASAYQTTLTPDEGMDDDFEDEDDAEAALNAPISTFLSTPIAGGSTVKQLLLKGVTVNFGSVCKCGLLGGLAQFVWSQLRKIDTARAKLSGFQTMSIGQSNDFQNSKFRHYLMVSNRLARGFVRNNSDMAMSHVAAFQKSYNRAAQDVAILIDESGVEPIIHDDISTHMAACVGGSISGAIVMFTGIILVHQKKSNTTDSAVVMDMVVSFIFCYTLIFTVMEPLRASIKAVYVSFAQHPQSISQSFPLIFHRLSRMAKSNVQ</sequence>
<dbReference type="GO" id="GO:0005886">
    <property type="term" value="C:plasma membrane"/>
    <property type="evidence" value="ECO:0007669"/>
    <property type="project" value="UniProtKB-SubCell"/>
</dbReference>
<keyword evidence="9" id="KW-1185">Reference proteome</keyword>
<name>A0AAD2CUE7_9STRA</name>
<reference evidence="8" key="1">
    <citation type="submission" date="2023-08" db="EMBL/GenBank/DDBJ databases">
        <authorList>
            <person name="Audoor S."/>
            <person name="Bilcke G."/>
        </authorList>
    </citation>
    <scope>NUCLEOTIDE SEQUENCE</scope>
</reference>